<evidence type="ECO:0000256" key="6">
    <source>
        <dbReference type="ARBA" id="ARBA00023134"/>
    </source>
</evidence>
<dbReference type="Pfam" id="PF03144">
    <property type="entry name" value="GTP_EFTU_D2"/>
    <property type="match status" value="1"/>
</dbReference>
<dbReference type="OrthoDB" id="9801472at2"/>
<dbReference type="InterPro" id="IPR000795">
    <property type="entry name" value="T_Tr_GTP-bd_dom"/>
</dbReference>
<dbReference type="InterPro" id="IPR035654">
    <property type="entry name" value="LepA_IV"/>
</dbReference>
<dbReference type="FunFam" id="3.30.70.240:FF:000007">
    <property type="entry name" value="Translation factor GUF1, mitochondrial"/>
    <property type="match status" value="1"/>
</dbReference>
<feature type="binding site" evidence="12">
    <location>
        <begin position="140"/>
        <end position="143"/>
    </location>
    <ligand>
        <name>GTP</name>
        <dbReference type="ChEBI" id="CHEBI:37565"/>
    </ligand>
</feature>
<dbReference type="CDD" id="cd16260">
    <property type="entry name" value="EF4_III"/>
    <property type="match status" value="1"/>
</dbReference>
<dbReference type="Pfam" id="PF06421">
    <property type="entry name" value="LepA_C"/>
    <property type="match status" value="1"/>
</dbReference>
<evidence type="ECO:0000256" key="2">
    <source>
        <dbReference type="ARBA" id="ARBA00022475"/>
    </source>
</evidence>
<evidence type="ECO:0000256" key="7">
    <source>
        <dbReference type="ARBA" id="ARBA00023136"/>
    </source>
</evidence>
<dbReference type="GO" id="GO:0005525">
    <property type="term" value="F:GTP binding"/>
    <property type="evidence" value="ECO:0007669"/>
    <property type="project" value="UniProtKB-UniRule"/>
</dbReference>
<dbReference type="PROSITE" id="PS51722">
    <property type="entry name" value="G_TR_2"/>
    <property type="match status" value="1"/>
</dbReference>
<dbReference type="SMART" id="SM00838">
    <property type="entry name" value="EFG_C"/>
    <property type="match status" value="1"/>
</dbReference>
<dbReference type="EC" id="3.6.5.n1" evidence="11 12"/>
<evidence type="ECO:0000256" key="11">
    <source>
        <dbReference type="ARBA" id="ARBA00066744"/>
    </source>
</evidence>
<dbReference type="InterPro" id="IPR004161">
    <property type="entry name" value="EFTu-like_2"/>
</dbReference>
<keyword evidence="6 12" id="KW-0342">GTP-binding</keyword>
<organism evidence="14 15">
    <name type="scientific">Halomonas campaniensis</name>
    <dbReference type="NCBI Taxonomy" id="213554"/>
    <lineage>
        <taxon>Bacteria</taxon>
        <taxon>Pseudomonadati</taxon>
        <taxon>Pseudomonadota</taxon>
        <taxon>Gammaproteobacteria</taxon>
        <taxon>Oceanospirillales</taxon>
        <taxon>Halomonadaceae</taxon>
        <taxon>Halomonas</taxon>
    </lineage>
</organism>
<dbReference type="GO" id="GO:0045727">
    <property type="term" value="P:positive regulation of translation"/>
    <property type="evidence" value="ECO:0007669"/>
    <property type="project" value="UniProtKB-UniRule"/>
</dbReference>
<comment type="subcellular location">
    <subcellularLocation>
        <location evidence="12">Cell membrane</location>
        <topology evidence="12">Peripheral membrane protein</topology>
        <orientation evidence="12">Cytoplasmic side</orientation>
    </subcellularLocation>
</comment>
<comment type="catalytic activity">
    <reaction evidence="8 12">
        <text>GTP + H2O = GDP + phosphate + H(+)</text>
        <dbReference type="Rhea" id="RHEA:19669"/>
        <dbReference type="ChEBI" id="CHEBI:15377"/>
        <dbReference type="ChEBI" id="CHEBI:15378"/>
        <dbReference type="ChEBI" id="CHEBI:37565"/>
        <dbReference type="ChEBI" id="CHEBI:43474"/>
        <dbReference type="ChEBI" id="CHEBI:58189"/>
        <dbReference type="EC" id="3.6.5.n1"/>
    </reaction>
</comment>
<evidence type="ECO:0000256" key="5">
    <source>
        <dbReference type="ARBA" id="ARBA00022917"/>
    </source>
</evidence>
<dbReference type="NCBIfam" id="TIGR00231">
    <property type="entry name" value="small_GTP"/>
    <property type="match status" value="1"/>
</dbReference>
<gene>
    <name evidence="12" type="primary">lepA</name>
    <name evidence="14" type="ORF">JI62_19155</name>
</gene>
<keyword evidence="5 12" id="KW-0648">Protein biosynthesis</keyword>
<evidence type="ECO:0000313" key="14">
    <source>
        <dbReference type="EMBL" id="OWV28425.1"/>
    </source>
</evidence>
<dbReference type="Gene3D" id="3.40.50.300">
    <property type="entry name" value="P-loop containing nucleotide triphosphate hydrolases"/>
    <property type="match status" value="1"/>
</dbReference>
<dbReference type="InterPro" id="IPR035647">
    <property type="entry name" value="EFG_III/V"/>
</dbReference>
<comment type="function">
    <text evidence="9 12">Required for accurate and efficient protein synthesis under certain stress conditions. May act as a fidelity factor of the translation reaction, by catalyzing a one-codon backward translocation of tRNAs on improperly translocated ribosomes. Back-translocation proceeds from a post-translocation (POST) complex to a pre-translocation (PRE) complex, thus giving elongation factor G a second chance to translocate the tRNAs correctly. Binds to ribosomes in a GTP-dependent manner.</text>
</comment>
<evidence type="ECO:0000313" key="15">
    <source>
        <dbReference type="Proteomes" id="UP000197334"/>
    </source>
</evidence>
<dbReference type="FunFam" id="3.30.70.2570:FF:000001">
    <property type="entry name" value="Translation factor GUF1, mitochondrial"/>
    <property type="match status" value="1"/>
</dbReference>
<name>A0A246RXW8_9GAMM</name>
<dbReference type="CDD" id="cd03709">
    <property type="entry name" value="lepA_C"/>
    <property type="match status" value="1"/>
</dbReference>
<dbReference type="NCBIfam" id="TIGR01393">
    <property type="entry name" value="lepA"/>
    <property type="match status" value="1"/>
</dbReference>
<comment type="caution">
    <text evidence="14">The sequence shown here is derived from an EMBL/GenBank/DDBJ whole genome shotgun (WGS) entry which is preliminary data.</text>
</comment>
<keyword evidence="15" id="KW-1185">Reference proteome</keyword>
<dbReference type="STRING" id="213554.FF32_17085"/>
<evidence type="ECO:0000259" key="13">
    <source>
        <dbReference type="PROSITE" id="PS51722"/>
    </source>
</evidence>
<accession>A0A246RXW8</accession>
<keyword evidence="7 12" id="KW-0472">Membrane</keyword>
<dbReference type="InterPro" id="IPR009000">
    <property type="entry name" value="Transl_B-barrel_sf"/>
</dbReference>
<dbReference type="PROSITE" id="PS00301">
    <property type="entry name" value="G_TR_1"/>
    <property type="match status" value="1"/>
</dbReference>
<dbReference type="Pfam" id="PF00009">
    <property type="entry name" value="GTP_EFTU"/>
    <property type="match status" value="1"/>
</dbReference>
<dbReference type="CDD" id="cd03699">
    <property type="entry name" value="EF4_II"/>
    <property type="match status" value="1"/>
</dbReference>
<dbReference type="Pfam" id="PF00679">
    <property type="entry name" value="EFG_C"/>
    <property type="match status" value="1"/>
</dbReference>
<dbReference type="GO" id="GO:0005886">
    <property type="term" value="C:plasma membrane"/>
    <property type="evidence" value="ECO:0007669"/>
    <property type="project" value="UniProtKB-SubCell"/>
</dbReference>
<dbReference type="PRINTS" id="PR00315">
    <property type="entry name" value="ELONGATNFCT"/>
</dbReference>
<protein>
    <recommendedName>
        <fullName evidence="11 12">Elongation factor 4</fullName>
        <shortName evidence="12">EF-4</shortName>
        <ecNumber evidence="11 12">3.6.5.n1</ecNumber>
    </recommendedName>
    <alternativeName>
        <fullName evidence="12">Ribosomal back-translocase LepA</fullName>
    </alternativeName>
</protein>
<dbReference type="EMBL" id="JPUA01000037">
    <property type="protein sequence ID" value="OWV28425.1"/>
    <property type="molecule type" value="Genomic_DNA"/>
</dbReference>
<dbReference type="Gene3D" id="3.30.70.2570">
    <property type="entry name" value="Elongation factor 4, C-terminal domain"/>
    <property type="match status" value="1"/>
</dbReference>
<dbReference type="InterPro" id="IPR031157">
    <property type="entry name" value="G_TR_CS"/>
</dbReference>
<evidence type="ECO:0000256" key="10">
    <source>
        <dbReference type="ARBA" id="ARBA00061052"/>
    </source>
</evidence>
<dbReference type="FunFam" id="3.30.70.870:FF:000004">
    <property type="entry name" value="Translation factor GUF1, mitochondrial"/>
    <property type="match status" value="1"/>
</dbReference>
<dbReference type="HAMAP" id="MF_00071">
    <property type="entry name" value="LepA"/>
    <property type="match status" value="1"/>
</dbReference>
<dbReference type="InterPro" id="IPR005225">
    <property type="entry name" value="Small_GTP-bd"/>
</dbReference>
<dbReference type="FunFam" id="2.40.30.10:FF:000015">
    <property type="entry name" value="Translation factor GUF1, mitochondrial"/>
    <property type="match status" value="1"/>
</dbReference>
<dbReference type="InterPro" id="IPR038363">
    <property type="entry name" value="LepA_C_sf"/>
</dbReference>
<evidence type="ECO:0000256" key="12">
    <source>
        <dbReference type="HAMAP-Rule" id="MF_00071"/>
    </source>
</evidence>
<dbReference type="GO" id="GO:0043022">
    <property type="term" value="F:ribosome binding"/>
    <property type="evidence" value="ECO:0007669"/>
    <property type="project" value="UniProtKB-UniRule"/>
</dbReference>
<dbReference type="SUPFAM" id="SSF52540">
    <property type="entry name" value="P-loop containing nucleoside triphosphate hydrolases"/>
    <property type="match status" value="1"/>
</dbReference>
<dbReference type="RefSeq" id="WP_088701723.1">
    <property type="nucleotide sequence ID" value="NZ_JPUA01000037.1"/>
</dbReference>
<keyword evidence="4 12" id="KW-0378">Hydrolase</keyword>
<dbReference type="GO" id="GO:0097216">
    <property type="term" value="F:guanosine tetraphosphate binding"/>
    <property type="evidence" value="ECO:0007669"/>
    <property type="project" value="UniProtKB-ARBA"/>
</dbReference>
<dbReference type="FunFam" id="3.40.50.300:FF:000078">
    <property type="entry name" value="Elongation factor 4"/>
    <property type="match status" value="1"/>
</dbReference>
<keyword evidence="14" id="KW-0251">Elongation factor</keyword>
<dbReference type="AlphaFoldDB" id="A0A246RXW8"/>
<keyword evidence="2 12" id="KW-1003">Cell membrane</keyword>
<dbReference type="InterPro" id="IPR000640">
    <property type="entry name" value="EFG_V-like"/>
</dbReference>
<evidence type="ECO:0000256" key="1">
    <source>
        <dbReference type="ARBA" id="ARBA00005454"/>
    </source>
</evidence>
<comment type="similarity">
    <text evidence="1 12">Belongs to the TRAFAC class translation factor GTPase superfamily. Classic translation factor GTPase family. LepA subfamily.</text>
</comment>
<feature type="binding site" evidence="12">
    <location>
        <begin position="23"/>
        <end position="28"/>
    </location>
    <ligand>
        <name>GTP</name>
        <dbReference type="ChEBI" id="CHEBI:37565"/>
    </ligand>
</feature>
<proteinExistence type="inferred from homology"/>
<dbReference type="SUPFAM" id="SSF54980">
    <property type="entry name" value="EF-G C-terminal domain-like"/>
    <property type="match status" value="2"/>
</dbReference>
<dbReference type="Gene3D" id="3.30.70.240">
    <property type="match status" value="1"/>
</dbReference>
<dbReference type="InterPro" id="IPR013842">
    <property type="entry name" value="LepA_CTD"/>
</dbReference>
<sequence>MSQDVPNGKLKHIRNFSIIAHIDHGKSTLSDRLIQTCEGLTERELKEQVLDSMDIERERGITIKAQSVTLDYTAADGQVYQLNFIDTPGHVDFSYEVSRSLYACEGALLVVDAAQGVEAQSVANCYTAIEQGLEVLPVLNKIDLPQADCDKVAQEIEEIIGLDATDACQVSAKSGIGIDALLERLVRDIPPPKGDPDAPLQALIIDSWFDNYLGVVSLVRLFDGTLRKGDKIRIKSTGRDWGATEVGIFTPQRKQTDILRAGEVGFIVAGIKEIHGAPVGDTITHTKTPDVARLPGFQKVKPQVYAGMFPVSADDYEDFRDALEKLALNDASLEYVPENSDALGFGFRVGFLGTLHMEIIQERLEREYDIDLLTTAPTVVYELAMKNGDVNYVSNPSKLPDMADVDEMREPIVRASILVPQEYVGNVIAECEQRRGTQRDMQFLGNQIQLAYELPMSEVVMDFFDRLKSISKGYASLEYNFERFEMAKLVRLDVLINGDKVDALAVIIHRDHAHSRGRLLVEKMKELIPRQMFDVAIQAAIGGQVVARSTVKALRKNVTAKCYGGDVSRKKKLLEKQKAGKKRMKQVGRVEIPQDAFLAVLKVND</sequence>
<dbReference type="Gene3D" id="2.40.30.10">
    <property type="entry name" value="Translation factors"/>
    <property type="match status" value="1"/>
</dbReference>
<dbReference type="InterPro" id="IPR006297">
    <property type="entry name" value="EF-4"/>
</dbReference>
<dbReference type="InterPro" id="IPR027417">
    <property type="entry name" value="P-loop_NTPase"/>
</dbReference>
<evidence type="ECO:0000256" key="3">
    <source>
        <dbReference type="ARBA" id="ARBA00022741"/>
    </source>
</evidence>
<comment type="similarity">
    <text evidence="10">Belongs to the GTP-binding elongation factor family. LepA subfamily.</text>
</comment>
<evidence type="ECO:0000256" key="9">
    <source>
        <dbReference type="ARBA" id="ARBA00057626"/>
    </source>
</evidence>
<dbReference type="GO" id="GO:0003924">
    <property type="term" value="F:GTPase activity"/>
    <property type="evidence" value="ECO:0007669"/>
    <property type="project" value="UniProtKB-UniRule"/>
</dbReference>
<dbReference type="CDD" id="cd01890">
    <property type="entry name" value="LepA"/>
    <property type="match status" value="1"/>
</dbReference>
<evidence type="ECO:0000256" key="8">
    <source>
        <dbReference type="ARBA" id="ARBA00050293"/>
    </source>
</evidence>
<dbReference type="Gene3D" id="3.30.70.870">
    <property type="entry name" value="Elongation Factor G (Translational Gtpase), domain 3"/>
    <property type="match status" value="1"/>
</dbReference>
<keyword evidence="3 12" id="KW-0547">Nucleotide-binding</keyword>
<feature type="domain" description="Tr-type G" evidence="13">
    <location>
        <begin position="11"/>
        <end position="193"/>
    </location>
</feature>
<dbReference type="SUPFAM" id="SSF50447">
    <property type="entry name" value="Translation proteins"/>
    <property type="match status" value="1"/>
</dbReference>
<dbReference type="Proteomes" id="UP000197334">
    <property type="component" value="Unassembled WGS sequence"/>
</dbReference>
<dbReference type="PANTHER" id="PTHR43512:SF4">
    <property type="entry name" value="TRANSLATION FACTOR GUF1 HOMOLOG, CHLOROPLASTIC"/>
    <property type="match status" value="1"/>
</dbReference>
<dbReference type="PANTHER" id="PTHR43512">
    <property type="entry name" value="TRANSLATION FACTOR GUF1-RELATED"/>
    <property type="match status" value="1"/>
</dbReference>
<dbReference type="GO" id="GO:0003746">
    <property type="term" value="F:translation elongation factor activity"/>
    <property type="evidence" value="ECO:0007669"/>
    <property type="project" value="UniProtKB-UniRule"/>
</dbReference>
<evidence type="ECO:0000256" key="4">
    <source>
        <dbReference type="ARBA" id="ARBA00022801"/>
    </source>
</evidence>
<reference evidence="14 15" key="1">
    <citation type="submission" date="2014-08" db="EMBL/GenBank/DDBJ databases">
        <title>Draft genome sequence of a novel L-asparaginase producing marine bacterium, Halomonas campaniensis.</title>
        <authorList>
            <person name="Sundarakrishnan B."/>
            <person name="Moushumi Priya A."/>
            <person name="Raman G."/>
            <person name="Sakthivel N."/>
            <person name="Park S."/>
            <person name="Jayachandran S."/>
        </authorList>
    </citation>
    <scope>NUCLEOTIDE SEQUENCE [LARGE SCALE GENOMIC DNA]</scope>
    <source>
        <strain evidence="14 15">SK03</strain>
    </source>
</reference>